<keyword evidence="10" id="KW-1185">Reference proteome</keyword>
<dbReference type="STRING" id="1841610.A6X21_04270"/>
<protein>
    <recommendedName>
        <fullName evidence="5">NADH-quinone oxidoreductase subunit N</fullName>
        <ecNumber evidence="5">7.1.1.-</ecNumber>
    </recommendedName>
    <alternativeName>
        <fullName evidence="5">NADH dehydrogenase I subunit N</fullName>
    </alternativeName>
    <alternativeName>
        <fullName evidence="5">NDH-1 subunit N</fullName>
    </alternativeName>
</protein>
<name>A0A1C3ENQ6_9PLAN</name>
<comment type="subunit">
    <text evidence="5">NDH-1 is composed of 14 different subunits. Subunits NuoA, H, J, K, L, M, N constitute the membrane sector of the complex.</text>
</comment>
<evidence type="ECO:0000256" key="2">
    <source>
        <dbReference type="ARBA" id="ARBA00022692"/>
    </source>
</evidence>
<feature type="transmembrane region" description="Helical" evidence="5">
    <location>
        <begin position="93"/>
        <end position="112"/>
    </location>
</feature>
<feature type="transmembrane region" description="Helical" evidence="5">
    <location>
        <begin position="231"/>
        <end position="254"/>
    </location>
</feature>
<accession>A0A1C3ENQ6</accession>
<feature type="transmembrane region" description="Helical" evidence="5">
    <location>
        <begin position="514"/>
        <end position="536"/>
    </location>
</feature>
<feature type="transmembrane region" description="Helical" evidence="5">
    <location>
        <begin position="473"/>
        <end position="494"/>
    </location>
</feature>
<dbReference type="GO" id="GO:0005886">
    <property type="term" value="C:plasma membrane"/>
    <property type="evidence" value="ECO:0007669"/>
    <property type="project" value="UniProtKB-SubCell"/>
</dbReference>
<evidence type="ECO:0000256" key="6">
    <source>
        <dbReference type="RuleBase" id="RU000320"/>
    </source>
</evidence>
<dbReference type="GO" id="GO:0042773">
    <property type="term" value="P:ATP synthesis coupled electron transport"/>
    <property type="evidence" value="ECO:0007669"/>
    <property type="project" value="InterPro"/>
</dbReference>
<keyword evidence="2 5" id="KW-0812">Transmembrane</keyword>
<evidence type="ECO:0000259" key="8">
    <source>
        <dbReference type="Pfam" id="PF00361"/>
    </source>
</evidence>
<comment type="similarity">
    <text evidence="5">Belongs to the complex I subunit 2 family.</text>
</comment>
<feature type="transmembrane region" description="Helical" evidence="5">
    <location>
        <begin position="20"/>
        <end position="40"/>
    </location>
</feature>
<comment type="caution">
    <text evidence="9">The sequence shown here is derived from an EMBL/GenBank/DDBJ whole genome shotgun (WGS) entry which is preliminary data.</text>
</comment>
<dbReference type="InterPro" id="IPR010096">
    <property type="entry name" value="NADH-Q_OxRdtase_suN/2"/>
</dbReference>
<dbReference type="Pfam" id="PF00361">
    <property type="entry name" value="Proton_antipo_M"/>
    <property type="match status" value="2"/>
</dbReference>
<dbReference type="Proteomes" id="UP000094828">
    <property type="component" value="Unassembled WGS sequence"/>
</dbReference>
<feature type="region of interest" description="Disordered" evidence="7">
    <location>
        <begin position="555"/>
        <end position="595"/>
    </location>
</feature>
<evidence type="ECO:0000313" key="9">
    <source>
        <dbReference type="EMBL" id="ODA34871.1"/>
    </source>
</evidence>
<feature type="transmembrane region" description="Helical" evidence="5">
    <location>
        <begin position="178"/>
        <end position="201"/>
    </location>
</feature>
<evidence type="ECO:0000256" key="5">
    <source>
        <dbReference type="HAMAP-Rule" id="MF_00445"/>
    </source>
</evidence>
<keyword evidence="5" id="KW-0830">Ubiquinone</keyword>
<dbReference type="GO" id="GO:0050136">
    <property type="term" value="F:NADH dehydrogenase (quinone) (non-electrogenic) activity"/>
    <property type="evidence" value="ECO:0007669"/>
    <property type="project" value="UniProtKB-UniRule"/>
</dbReference>
<feature type="compositionally biased region" description="Polar residues" evidence="7">
    <location>
        <begin position="562"/>
        <end position="572"/>
    </location>
</feature>
<feature type="transmembrane region" description="Helical" evidence="5">
    <location>
        <begin position="297"/>
        <end position="320"/>
    </location>
</feature>
<keyword evidence="5" id="KW-1278">Translocase</keyword>
<feature type="transmembrane region" description="Helical" evidence="5">
    <location>
        <begin position="434"/>
        <end position="453"/>
    </location>
</feature>
<feature type="transmembrane region" description="Helical" evidence="5">
    <location>
        <begin position="266"/>
        <end position="291"/>
    </location>
</feature>
<dbReference type="GO" id="GO:0008137">
    <property type="term" value="F:NADH dehydrogenase (ubiquinone) activity"/>
    <property type="evidence" value="ECO:0007669"/>
    <property type="project" value="InterPro"/>
</dbReference>
<feature type="domain" description="NADH:quinone oxidoreductase/Mrp antiporter transmembrane" evidence="8">
    <location>
        <begin position="382"/>
        <end position="475"/>
    </location>
</feature>
<keyword evidence="4 5" id="KW-0472">Membrane</keyword>
<sequence>MKLDDLFADFLANGTGRALVLLAPELLLCATIIATLLWRLLNLDRYVPVAAIATLGVVVSLGWAGWQLQASIFQLQPAEILFTGMIRLDRFALFLRVYLLLFLVLQIVLTTLGGIPDQEDSPDFYTMLCGAVVGLLLMTSAHHLLLVFLALEMSSVPGYVLAGFLKGRRQSSEAALKFVIFGSASAGLLLFGVTLICGLAGTGDLSLVGSRLEAVISIDGATLANPALRTLLLALVMIFAGMAFKLSLVPFHFWCPDVFHGAAAEVGAFLSIASKGATLALLVRLVLGMVAGGELEAFWNLLAQGLGIIAAITITFGNLAAFGQTNIKRLMAYSTIAHAGYLLIPIAVLAIPALAGVDQIASTVTVAPSTSDVLQTQGVVASSVAVRAVESMLYYIVVTLFMNLGVFSCLILVRNQTLGESIDDFRGLASQTPVLAVAMSLSLASLIGLPPTGGFVAKLMLFSSLYDAGAKLPLFYAVLIVGVVNILLSLLVYLKLFRAMFFDQPVEGAPPVRIAPFSMATMFVVTVSIPVLSLGIDVSGLSRLSRDAAVSLWDQTQDESGKTSSQVSQLNETPVAGESMQGNSVSGGLNNGDHQ</sequence>
<keyword evidence="5" id="KW-0520">NAD</keyword>
<keyword evidence="3 5" id="KW-1133">Transmembrane helix</keyword>
<dbReference type="EMBL" id="LYDR01000039">
    <property type="protein sequence ID" value="ODA34871.1"/>
    <property type="molecule type" value="Genomic_DNA"/>
</dbReference>
<feature type="domain" description="NADH:quinone oxidoreductase/Mrp antiporter transmembrane" evidence="8">
    <location>
        <begin position="141"/>
        <end position="348"/>
    </location>
</feature>
<dbReference type="PANTHER" id="PTHR22773">
    <property type="entry name" value="NADH DEHYDROGENASE"/>
    <property type="match status" value="1"/>
</dbReference>
<comment type="function">
    <text evidence="5">NDH-1 shuttles electrons from NADH, via FMN and iron-sulfur (Fe-S) centers, to quinones in the respiratory chain. The immediate electron acceptor for the enzyme in this species is believed to be ubiquinone. Couples the redox reaction to proton translocation (for every two electrons transferred, four hydrogen ions are translocated across the cytoplasmic membrane), and thus conserves the redox energy in a proton gradient.</text>
</comment>
<feature type="transmembrane region" description="Helical" evidence="5">
    <location>
        <begin position="46"/>
        <end position="66"/>
    </location>
</feature>
<feature type="transmembrane region" description="Helical" evidence="5">
    <location>
        <begin position="392"/>
        <end position="413"/>
    </location>
</feature>
<dbReference type="InterPro" id="IPR001750">
    <property type="entry name" value="ND/Mrp_TM"/>
</dbReference>
<evidence type="ECO:0000256" key="3">
    <source>
        <dbReference type="ARBA" id="ARBA00022989"/>
    </source>
</evidence>
<keyword evidence="5" id="KW-0874">Quinone</keyword>
<comment type="catalytic activity">
    <reaction evidence="5">
        <text>a quinone + NADH + 5 H(+)(in) = a quinol + NAD(+) + 4 H(+)(out)</text>
        <dbReference type="Rhea" id="RHEA:57888"/>
        <dbReference type="ChEBI" id="CHEBI:15378"/>
        <dbReference type="ChEBI" id="CHEBI:24646"/>
        <dbReference type="ChEBI" id="CHEBI:57540"/>
        <dbReference type="ChEBI" id="CHEBI:57945"/>
        <dbReference type="ChEBI" id="CHEBI:132124"/>
    </reaction>
</comment>
<feature type="transmembrane region" description="Helical" evidence="5">
    <location>
        <begin position="332"/>
        <end position="355"/>
    </location>
</feature>
<reference evidence="9 10" key="1">
    <citation type="submission" date="2016-05" db="EMBL/GenBank/DDBJ databases">
        <title>Genomic and physiological characterization of Planctopirus sp. isolated from fresh water lake.</title>
        <authorList>
            <person name="Subhash Y."/>
            <person name="Ramana C."/>
        </authorList>
    </citation>
    <scope>NUCLEOTIDE SEQUENCE [LARGE SCALE GENOMIC DNA]</scope>
    <source>
        <strain evidence="9 10">JC280</strain>
    </source>
</reference>
<evidence type="ECO:0000256" key="7">
    <source>
        <dbReference type="SAM" id="MobiDB-lite"/>
    </source>
</evidence>
<gene>
    <name evidence="5" type="primary">nuoN</name>
    <name evidence="9" type="ORF">A6X21_04270</name>
</gene>
<dbReference type="AlphaFoldDB" id="A0A1C3ENQ6"/>
<organism evidence="9 10">
    <name type="scientific">Planctopirus hydrillae</name>
    <dbReference type="NCBI Taxonomy" id="1841610"/>
    <lineage>
        <taxon>Bacteria</taxon>
        <taxon>Pseudomonadati</taxon>
        <taxon>Planctomycetota</taxon>
        <taxon>Planctomycetia</taxon>
        <taxon>Planctomycetales</taxon>
        <taxon>Planctomycetaceae</taxon>
        <taxon>Planctopirus</taxon>
    </lineage>
</organism>
<proteinExistence type="inferred from homology"/>
<keyword evidence="5" id="KW-0813">Transport</keyword>
<keyword evidence="5" id="KW-1003">Cell membrane</keyword>
<evidence type="ECO:0000256" key="1">
    <source>
        <dbReference type="ARBA" id="ARBA00004127"/>
    </source>
</evidence>
<evidence type="ECO:0000313" key="10">
    <source>
        <dbReference type="Proteomes" id="UP000094828"/>
    </source>
</evidence>
<dbReference type="GO" id="GO:0012505">
    <property type="term" value="C:endomembrane system"/>
    <property type="evidence" value="ECO:0007669"/>
    <property type="project" value="UniProtKB-SubCell"/>
</dbReference>
<dbReference type="HAMAP" id="MF_00445">
    <property type="entry name" value="NDH1_NuoN_1"/>
    <property type="match status" value="1"/>
</dbReference>
<dbReference type="RefSeq" id="WP_068846363.1">
    <property type="nucleotide sequence ID" value="NZ_LYDR01000039.1"/>
</dbReference>
<comment type="subcellular location">
    <subcellularLocation>
        <location evidence="5">Cell membrane</location>
        <topology evidence="5">Multi-pass membrane protein</topology>
    </subcellularLocation>
    <subcellularLocation>
        <location evidence="1">Endomembrane system</location>
        <topology evidence="1">Multi-pass membrane protein</topology>
    </subcellularLocation>
    <subcellularLocation>
        <location evidence="6">Membrane</location>
        <topology evidence="6">Multi-pass membrane protein</topology>
    </subcellularLocation>
</comment>
<dbReference type="EC" id="7.1.1.-" evidence="5"/>
<dbReference type="GO" id="GO:0048038">
    <property type="term" value="F:quinone binding"/>
    <property type="evidence" value="ECO:0007669"/>
    <property type="project" value="UniProtKB-KW"/>
</dbReference>
<evidence type="ECO:0000256" key="4">
    <source>
        <dbReference type="ARBA" id="ARBA00023136"/>
    </source>
</evidence>